<protein>
    <recommendedName>
        <fullName evidence="11">Multiple resistance and pH regulation protein F</fullName>
    </recommendedName>
</protein>
<dbReference type="AlphaFoldDB" id="A0A9W6LU09"/>
<comment type="similarity">
    <text evidence="2">Belongs to the CPA3 antiporters (TC 2.A.63) subunit F family.</text>
</comment>
<keyword evidence="4" id="KW-1003">Cell membrane</keyword>
<dbReference type="PANTHER" id="PTHR34702">
    <property type="entry name" value="NA(+)/H(+) ANTIPORTER SUBUNIT F1"/>
    <property type="match status" value="1"/>
</dbReference>
<keyword evidence="5 8" id="KW-0812">Transmembrane</keyword>
<evidence type="ECO:0000256" key="4">
    <source>
        <dbReference type="ARBA" id="ARBA00022475"/>
    </source>
</evidence>
<accession>A0A9W6LU09</accession>
<evidence type="ECO:0000256" key="1">
    <source>
        <dbReference type="ARBA" id="ARBA00004651"/>
    </source>
</evidence>
<evidence type="ECO:0000313" key="9">
    <source>
        <dbReference type="EMBL" id="GLI95061.1"/>
    </source>
</evidence>
<evidence type="ECO:0000256" key="2">
    <source>
        <dbReference type="ARBA" id="ARBA00009212"/>
    </source>
</evidence>
<evidence type="ECO:0000256" key="8">
    <source>
        <dbReference type="SAM" id="Phobius"/>
    </source>
</evidence>
<evidence type="ECO:0000256" key="3">
    <source>
        <dbReference type="ARBA" id="ARBA00022448"/>
    </source>
</evidence>
<feature type="transmembrane region" description="Helical" evidence="8">
    <location>
        <begin position="57"/>
        <end position="77"/>
    </location>
</feature>
<organism evidence="9 10">
    <name type="scientific">Methylocystis echinoides</name>
    <dbReference type="NCBI Taxonomy" id="29468"/>
    <lineage>
        <taxon>Bacteria</taxon>
        <taxon>Pseudomonadati</taxon>
        <taxon>Pseudomonadota</taxon>
        <taxon>Alphaproteobacteria</taxon>
        <taxon>Hyphomicrobiales</taxon>
        <taxon>Methylocystaceae</taxon>
        <taxon>Methylocystis</taxon>
    </lineage>
</organism>
<evidence type="ECO:0000256" key="7">
    <source>
        <dbReference type="ARBA" id="ARBA00023136"/>
    </source>
</evidence>
<comment type="caution">
    <text evidence="9">The sequence shown here is derived from an EMBL/GenBank/DDBJ whole genome shotgun (WGS) entry which is preliminary data.</text>
</comment>
<evidence type="ECO:0000256" key="6">
    <source>
        <dbReference type="ARBA" id="ARBA00022989"/>
    </source>
</evidence>
<comment type="subcellular location">
    <subcellularLocation>
        <location evidence="1">Cell membrane</location>
        <topology evidence="1">Multi-pass membrane protein</topology>
    </subcellularLocation>
</comment>
<name>A0A9W6LU09_9HYPH</name>
<keyword evidence="7 8" id="KW-0472">Membrane</keyword>
<evidence type="ECO:0000256" key="5">
    <source>
        <dbReference type="ARBA" id="ARBA00022692"/>
    </source>
</evidence>
<reference evidence="9" key="1">
    <citation type="journal article" date="2023" name="Int. J. Syst. Evol. Microbiol.">
        <title>Methylocystis iwaonis sp. nov., a type II methane-oxidizing bacterium from surface soil of a rice paddy field in Japan, and emended description of the genus Methylocystis (ex Whittenbury et al. 1970) Bowman et al. 1993.</title>
        <authorList>
            <person name="Kaise H."/>
            <person name="Sawadogo J.B."/>
            <person name="Alam M.S."/>
            <person name="Ueno C."/>
            <person name="Dianou D."/>
            <person name="Shinjo R."/>
            <person name="Asakawa S."/>
        </authorList>
    </citation>
    <scope>NUCLEOTIDE SEQUENCE</scope>
    <source>
        <strain evidence="9">LMG27198</strain>
    </source>
</reference>
<evidence type="ECO:0008006" key="11">
    <source>
        <dbReference type="Google" id="ProtNLM"/>
    </source>
</evidence>
<dbReference type="Pfam" id="PF04066">
    <property type="entry name" value="MrpF_PhaF"/>
    <property type="match status" value="1"/>
</dbReference>
<evidence type="ECO:0000313" key="10">
    <source>
        <dbReference type="Proteomes" id="UP001144323"/>
    </source>
</evidence>
<dbReference type="EMBL" id="BSEC01000001">
    <property type="protein sequence ID" value="GLI95061.1"/>
    <property type="molecule type" value="Genomic_DNA"/>
</dbReference>
<keyword evidence="3" id="KW-0813">Transport</keyword>
<dbReference type="PANTHER" id="PTHR34702:SF1">
    <property type="entry name" value="NA(+)_H(+) ANTIPORTER SUBUNIT F"/>
    <property type="match status" value="1"/>
</dbReference>
<gene>
    <name evidence="9" type="ORF">LMG27198_40530</name>
</gene>
<dbReference type="GO" id="GO:0015385">
    <property type="term" value="F:sodium:proton antiporter activity"/>
    <property type="evidence" value="ECO:0007669"/>
    <property type="project" value="TreeGrafter"/>
</dbReference>
<feature type="transmembrane region" description="Helical" evidence="8">
    <location>
        <begin position="33"/>
        <end position="50"/>
    </location>
</feature>
<proteinExistence type="inferred from homology"/>
<dbReference type="GO" id="GO:0005886">
    <property type="term" value="C:plasma membrane"/>
    <property type="evidence" value="ECO:0007669"/>
    <property type="project" value="UniProtKB-SubCell"/>
</dbReference>
<dbReference type="InterPro" id="IPR007208">
    <property type="entry name" value="MrpF/PhaF-like"/>
</dbReference>
<dbReference type="RefSeq" id="WP_281805403.1">
    <property type="nucleotide sequence ID" value="NZ_BSEC01000001.1"/>
</dbReference>
<dbReference type="Proteomes" id="UP001144323">
    <property type="component" value="Unassembled WGS sequence"/>
</dbReference>
<sequence>MDEFFLAAAALIVATTAIGLFRVLSGPSDADRLMASQLLGTGGVAALLLAEARGAGGAVDVALVLALLAAFGGVAFVKAAGGARDGGDLQESGDGAGD</sequence>
<keyword evidence="10" id="KW-1185">Reference proteome</keyword>
<keyword evidence="6 8" id="KW-1133">Transmembrane helix</keyword>